<gene>
    <name evidence="6" type="ORF">Cgig2_016031</name>
</gene>
<dbReference type="PANTHER" id="PTHR31602:SF101">
    <property type="entry name" value="GROWTH-REGULATING FACTOR 7"/>
    <property type="match status" value="1"/>
</dbReference>
<organism evidence="6 7">
    <name type="scientific">Carnegiea gigantea</name>
    <dbReference type="NCBI Taxonomy" id="171969"/>
    <lineage>
        <taxon>Eukaryota</taxon>
        <taxon>Viridiplantae</taxon>
        <taxon>Streptophyta</taxon>
        <taxon>Embryophyta</taxon>
        <taxon>Tracheophyta</taxon>
        <taxon>Spermatophyta</taxon>
        <taxon>Magnoliopsida</taxon>
        <taxon>eudicotyledons</taxon>
        <taxon>Gunneridae</taxon>
        <taxon>Pentapetalae</taxon>
        <taxon>Caryophyllales</taxon>
        <taxon>Cactineae</taxon>
        <taxon>Cactaceae</taxon>
        <taxon>Cactoideae</taxon>
        <taxon>Echinocereeae</taxon>
        <taxon>Carnegiea</taxon>
    </lineage>
</organism>
<feature type="domain" description="WRC" evidence="5">
    <location>
        <begin position="59"/>
        <end position="103"/>
    </location>
</feature>
<feature type="compositionally biased region" description="Basic and acidic residues" evidence="4">
    <location>
        <begin position="123"/>
        <end position="137"/>
    </location>
</feature>
<evidence type="ECO:0000313" key="6">
    <source>
        <dbReference type="EMBL" id="KAJ8446260.1"/>
    </source>
</evidence>
<dbReference type="GO" id="GO:0032502">
    <property type="term" value="P:developmental process"/>
    <property type="evidence" value="ECO:0007669"/>
    <property type="project" value="InterPro"/>
</dbReference>
<accession>A0A9Q1KNM2</accession>
<evidence type="ECO:0000256" key="3">
    <source>
        <dbReference type="RuleBase" id="RU367127"/>
    </source>
</evidence>
<dbReference type="GO" id="GO:0006351">
    <property type="term" value="P:DNA-templated transcription"/>
    <property type="evidence" value="ECO:0007669"/>
    <property type="project" value="UniProtKB-UniRule"/>
</dbReference>
<sequence>MGFLGCRWDGNNSNGIPIYSSTMEGVRKASNDIQIHGGMSSCSSSSPLFIFTLLLLYYDAEAGRCRRTDGKKWRCSRDVAPNHKYCERHLHRGRPRSRKPVELVHHHQRSLCDSSVINNNNDNDDKKNDNATKKSRLDGPSPQFAGSSSSAPLILPLEASTFDHPMGSGPNPFEDSRSSAWNDEQQWQQLVQGNVKSLALHHEFEGVPLNLNSQADFSSKSDMGLLQSPLIDAWSMGLAGSKDNGGKNKSSLGASKGSHGNATDEDKCQIHMGLGLIDSWVASSTSPGGPLAEVLRPSLLTTVSRPELHANGSDSISAQVTKVSSPSRALRKTFVSLSDSSGSNSPTRQSSRTNSDMPFHWLN</sequence>
<feature type="region of interest" description="Disordered" evidence="4">
    <location>
        <begin position="334"/>
        <end position="363"/>
    </location>
</feature>
<dbReference type="Proteomes" id="UP001153076">
    <property type="component" value="Unassembled WGS sequence"/>
</dbReference>
<dbReference type="PANTHER" id="PTHR31602">
    <property type="entry name" value="GROWTH-REGULATING FACTOR 5"/>
    <property type="match status" value="1"/>
</dbReference>
<evidence type="ECO:0000256" key="2">
    <source>
        <dbReference type="PROSITE-ProRule" id="PRU01002"/>
    </source>
</evidence>
<evidence type="ECO:0000259" key="5">
    <source>
        <dbReference type="PROSITE" id="PS51667"/>
    </source>
</evidence>
<dbReference type="InterPro" id="IPR031137">
    <property type="entry name" value="GRF"/>
</dbReference>
<feature type="compositionally biased region" description="Polar residues" evidence="4">
    <location>
        <begin position="335"/>
        <end position="356"/>
    </location>
</feature>
<comment type="subcellular location">
    <subcellularLocation>
        <location evidence="2 3">Nucleus</location>
    </subcellularLocation>
</comment>
<reference evidence="6" key="1">
    <citation type="submission" date="2022-04" db="EMBL/GenBank/DDBJ databases">
        <title>Carnegiea gigantea Genome sequencing and assembly v2.</title>
        <authorList>
            <person name="Copetti D."/>
            <person name="Sanderson M.J."/>
            <person name="Burquez A."/>
            <person name="Wojciechowski M.F."/>
        </authorList>
    </citation>
    <scope>NUCLEOTIDE SEQUENCE</scope>
    <source>
        <strain evidence="6">SGP5-SGP5p</strain>
        <tissue evidence="6">Aerial part</tissue>
    </source>
</reference>
<dbReference type="AlphaFoldDB" id="A0A9Q1KNM2"/>
<dbReference type="OrthoDB" id="1937002at2759"/>
<dbReference type="Pfam" id="PF08879">
    <property type="entry name" value="WRC"/>
    <property type="match status" value="1"/>
</dbReference>
<name>A0A9Q1KNM2_9CARY</name>
<comment type="domain">
    <text evidence="3">The QLQ domain and WRC domain may be involved in protein-protein interaction and DNA-binding, respectively.</text>
</comment>
<feature type="region of interest" description="Disordered" evidence="4">
    <location>
        <begin position="112"/>
        <end position="180"/>
    </location>
</feature>
<dbReference type="GO" id="GO:0005524">
    <property type="term" value="F:ATP binding"/>
    <property type="evidence" value="ECO:0007669"/>
    <property type="project" value="UniProtKB-UniRule"/>
</dbReference>
<keyword evidence="1 2" id="KW-0539">Nucleus</keyword>
<evidence type="ECO:0000313" key="7">
    <source>
        <dbReference type="Proteomes" id="UP001153076"/>
    </source>
</evidence>
<proteinExistence type="inferred from homology"/>
<dbReference type="GO" id="GO:0005634">
    <property type="term" value="C:nucleus"/>
    <property type="evidence" value="ECO:0007669"/>
    <property type="project" value="UniProtKB-SubCell"/>
</dbReference>
<evidence type="ECO:0000256" key="1">
    <source>
        <dbReference type="ARBA" id="ARBA00023242"/>
    </source>
</evidence>
<evidence type="ECO:0000256" key="4">
    <source>
        <dbReference type="SAM" id="MobiDB-lite"/>
    </source>
</evidence>
<dbReference type="InterPro" id="IPR014977">
    <property type="entry name" value="WRC_dom"/>
</dbReference>
<feature type="region of interest" description="Disordered" evidence="4">
    <location>
        <begin position="242"/>
        <end position="265"/>
    </location>
</feature>
<feature type="short sequence motif" description="Bipartite nuclear localization signal" evidence="2">
    <location>
        <begin position="64"/>
        <end position="74"/>
    </location>
</feature>
<comment type="similarity">
    <text evidence="3">Belongs to the GRF family.</text>
</comment>
<feature type="compositionally biased region" description="Polar residues" evidence="4">
    <location>
        <begin position="247"/>
        <end position="261"/>
    </location>
</feature>
<comment type="caution">
    <text evidence="6">The sequence shown here is derived from an EMBL/GenBank/DDBJ whole genome shotgun (WGS) entry which is preliminary data.</text>
</comment>
<keyword evidence="7" id="KW-1185">Reference proteome</keyword>
<feature type="short sequence motif" description="Bipartite nuclear localization signal" evidence="2">
    <location>
        <begin position="92"/>
        <end position="99"/>
    </location>
</feature>
<dbReference type="EMBL" id="JAKOGI010000058">
    <property type="protein sequence ID" value="KAJ8446260.1"/>
    <property type="molecule type" value="Genomic_DNA"/>
</dbReference>
<comment type="function">
    <text evidence="3">Transcription activator.</text>
</comment>
<keyword evidence="3" id="KW-0805">Transcription regulation</keyword>
<protein>
    <recommendedName>
        <fullName evidence="3">Growth-regulating factor</fullName>
    </recommendedName>
</protein>
<dbReference type="PROSITE" id="PS51667">
    <property type="entry name" value="WRC"/>
    <property type="match status" value="1"/>
</dbReference>
<keyword evidence="3" id="KW-0804">Transcription</keyword>
<keyword evidence="3" id="KW-0010">Activator</keyword>